<evidence type="ECO:0000313" key="2">
    <source>
        <dbReference type="EMBL" id="OGZ62503.1"/>
    </source>
</evidence>
<dbReference type="Gene3D" id="3.30.70.60">
    <property type="match status" value="1"/>
</dbReference>
<dbReference type="Proteomes" id="UP000178509">
    <property type="component" value="Unassembled WGS sequence"/>
</dbReference>
<dbReference type="InterPro" id="IPR014717">
    <property type="entry name" value="Transl_elong_EF1B/ribsomal_bS6"/>
</dbReference>
<comment type="caution">
    <text evidence="2">The sequence shown here is derived from an EMBL/GenBank/DDBJ whole genome shotgun (WGS) entry which is preliminary data.</text>
</comment>
<dbReference type="AlphaFoldDB" id="A0A1G2HJ67"/>
<evidence type="ECO:0000256" key="1">
    <source>
        <dbReference type="SAM" id="Phobius"/>
    </source>
</evidence>
<dbReference type="STRING" id="1802164.A3H51_01615"/>
<feature type="transmembrane region" description="Helical" evidence="1">
    <location>
        <begin position="12"/>
        <end position="31"/>
    </location>
</feature>
<protein>
    <submittedName>
        <fullName evidence="2">Uncharacterized protein</fullName>
    </submittedName>
</protein>
<reference evidence="2 3" key="1">
    <citation type="journal article" date="2016" name="Nat. Commun.">
        <title>Thousands of microbial genomes shed light on interconnected biogeochemical processes in an aquifer system.</title>
        <authorList>
            <person name="Anantharaman K."/>
            <person name="Brown C.T."/>
            <person name="Hug L.A."/>
            <person name="Sharon I."/>
            <person name="Castelle C.J."/>
            <person name="Probst A.J."/>
            <person name="Thomas B.C."/>
            <person name="Singh A."/>
            <person name="Wilkins M.J."/>
            <person name="Karaoz U."/>
            <person name="Brodie E.L."/>
            <person name="Williams K.H."/>
            <person name="Hubbard S.S."/>
            <person name="Banfield J.F."/>
        </authorList>
    </citation>
    <scope>NUCLEOTIDE SEQUENCE [LARGE SCALE GENOMIC DNA]</scope>
</reference>
<gene>
    <name evidence="2" type="ORF">A3H51_01615</name>
</gene>
<accession>A0A1G2HJ67</accession>
<proteinExistence type="predicted"/>
<keyword evidence="1" id="KW-0472">Membrane</keyword>
<name>A0A1G2HJ67_9BACT</name>
<dbReference type="EMBL" id="MHOJ01000019">
    <property type="protein sequence ID" value="OGZ62503.1"/>
    <property type="molecule type" value="Genomic_DNA"/>
</dbReference>
<keyword evidence="1" id="KW-0812">Transmembrane</keyword>
<organism evidence="2 3">
    <name type="scientific">Candidatus Spechtbacteria bacterium RIFCSPLOWO2_02_FULL_38_8</name>
    <dbReference type="NCBI Taxonomy" id="1802164"/>
    <lineage>
        <taxon>Bacteria</taxon>
        <taxon>Candidatus Spechtiibacteriota</taxon>
    </lineage>
</organism>
<keyword evidence="1" id="KW-1133">Transmembrane helix</keyword>
<evidence type="ECO:0000313" key="3">
    <source>
        <dbReference type="Proteomes" id="UP000178509"/>
    </source>
</evidence>
<sequence>MKISIITKISIPILLIIVSIASVWFLVFSPFSQSVKDYKNNRVLLAETEQLAGLKGNLKKEFDKVGQQAETINSAFLEEARVLEFIESLESAAILTQNTYDTDVIQEVKDDSGNLSSVNITMVLKGGFANLLNFFREIKKQPYLINFVQVSTENNDGILTTKATIQVYIK</sequence>